<dbReference type="EMBL" id="JAPUUL010000268">
    <property type="protein sequence ID" value="KAJ8131565.1"/>
    <property type="molecule type" value="Genomic_DNA"/>
</dbReference>
<proteinExistence type="predicted"/>
<keyword evidence="2" id="KW-1185">Reference proteome</keyword>
<name>A0ACC2JVQ4_9PEZI</name>
<sequence length="458" mass="50094">MSNVNDDIWCDYALGIQTWAGKSTPDPNAVYFIASAVNKGPAAGSFVPDANMNFTLSKICDALIRSDKVVYNPGTEGSYFNNLYRHIWAVKLKQNLEQGLQQQLKEATEASITAQTNYNTQRDNAIAEWKKDEFSGRDANVDLQTWATSNAPLLFNAQVARDSRAQVVTQLNSQIFGSGAAKLTQEQNACLKADDKLVPVIGLNMKVADGQISANEYRKYYKALQDGSIGTLPPIQEGPVTYAPAYSIDPTYKVTMDEWARVPLDAKPEFNWTIKTETTKKSDWSKVGHQEGVGGFKLGWIQIGGGASKDWKESNVVNESGSYEIQLSAQRAGLFNVYPGAWNVQQFNKIYPDTIGDIPLAKDAVQPTQLLCASRVKLRVRFTGAKETAFDNLVKEVKGGSGGFSILGFSVGASAGRTEEEQSHESNLVKKDGWYEINPTLVDGGCSMLAVIGNKLNA</sequence>
<protein>
    <submittedName>
        <fullName evidence="1">Uncharacterized protein</fullName>
    </submittedName>
</protein>
<accession>A0ACC2JVQ4</accession>
<evidence type="ECO:0000313" key="1">
    <source>
        <dbReference type="EMBL" id="KAJ8131565.1"/>
    </source>
</evidence>
<gene>
    <name evidence="1" type="ORF">O1611_g2060</name>
</gene>
<evidence type="ECO:0000313" key="2">
    <source>
        <dbReference type="Proteomes" id="UP001153332"/>
    </source>
</evidence>
<comment type="caution">
    <text evidence="1">The sequence shown here is derived from an EMBL/GenBank/DDBJ whole genome shotgun (WGS) entry which is preliminary data.</text>
</comment>
<dbReference type="Proteomes" id="UP001153332">
    <property type="component" value="Unassembled WGS sequence"/>
</dbReference>
<reference evidence="1" key="1">
    <citation type="submission" date="2022-12" db="EMBL/GenBank/DDBJ databases">
        <title>Genome Sequence of Lasiodiplodia mahajangana.</title>
        <authorList>
            <person name="Buettner E."/>
        </authorList>
    </citation>
    <scope>NUCLEOTIDE SEQUENCE</scope>
    <source>
        <strain evidence="1">VT137</strain>
    </source>
</reference>
<organism evidence="1 2">
    <name type="scientific">Lasiodiplodia mahajangana</name>
    <dbReference type="NCBI Taxonomy" id="1108764"/>
    <lineage>
        <taxon>Eukaryota</taxon>
        <taxon>Fungi</taxon>
        <taxon>Dikarya</taxon>
        <taxon>Ascomycota</taxon>
        <taxon>Pezizomycotina</taxon>
        <taxon>Dothideomycetes</taxon>
        <taxon>Dothideomycetes incertae sedis</taxon>
        <taxon>Botryosphaeriales</taxon>
        <taxon>Botryosphaeriaceae</taxon>
        <taxon>Lasiodiplodia</taxon>
    </lineage>
</organism>